<reference evidence="4" key="2">
    <citation type="submission" date="2020-09" db="EMBL/GenBank/DDBJ databases">
        <authorList>
            <person name="Sun Q."/>
            <person name="Zhou Y."/>
        </authorList>
    </citation>
    <scope>NUCLEOTIDE SEQUENCE</scope>
    <source>
        <strain evidence="4">CGMCC 1.15760</strain>
    </source>
</reference>
<reference evidence="4" key="1">
    <citation type="journal article" date="2014" name="Int. J. Syst. Evol. Microbiol.">
        <title>Complete genome sequence of Corynebacterium casei LMG S-19264T (=DSM 44701T), isolated from a smear-ripened cheese.</title>
        <authorList>
            <consortium name="US DOE Joint Genome Institute (JGI-PGF)"/>
            <person name="Walter F."/>
            <person name="Albersmeier A."/>
            <person name="Kalinowski J."/>
            <person name="Ruckert C."/>
        </authorList>
    </citation>
    <scope>NUCLEOTIDE SEQUENCE</scope>
    <source>
        <strain evidence="4">CGMCC 1.15760</strain>
    </source>
</reference>
<feature type="transmembrane region" description="Helical" evidence="2">
    <location>
        <begin position="6"/>
        <end position="28"/>
    </location>
</feature>
<dbReference type="CDD" id="cd05121">
    <property type="entry name" value="ABC1_ADCK3-like"/>
    <property type="match status" value="1"/>
</dbReference>
<evidence type="ECO:0000313" key="4">
    <source>
        <dbReference type="EMBL" id="GGG25186.1"/>
    </source>
</evidence>
<feature type="transmembrane region" description="Helical" evidence="2">
    <location>
        <begin position="634"/>
        <end position="656"/>
    </location>
</feature>
<dbReference type="Gene3D" id="1.10.510.10">
    <property type="entry name" value="Transferase(Phosphotransferase) domain 1"/>
    <property type="match status" value="1"/>
</dbReference>
<keyword evidence="2" id="KW-0812">Transmembrane</keyword>
<protein>
    <submittedName>
        <fullName evidence="4">ABC transporter</fullName>
    </submittedName>
</protein>
<comment type="similarity">
    <text evidence="1">Belongs to the protein kinase superfamily. ADCK protein kinase family.</text>
</comment>
<evidence type="ECO:0000256" key="2">
    <source>
        <dbReference type="SAM" id="Phobius"/>
    </source>
</evidence>
<dbReference type="InterPro" id="IPR011009">
    <property type="entry name" value="Kinase-like_dom_sf"/>
</dbReference>
<dbReference type="EMBL" id="BMJT01000006">
    <property type="protein sequence ID" value="GGG25186.1"/>
    <property type="molecule type" value="Genomic_DNA"/>
</dbReference>
<comment type="caution">
    <text evidence="4">The sequence shown here is derived from an EMBL/GenBank/DDBJ whole genome shotgun (WGS) entry which is preliminary data.</text>
</comment>
<name>A0A917G6I2_9BACI</name>
<dbReference type="InterPro" id="IPR000719">
    <property type="entry name" value="Prot_kinase_dom"/>
</dbReference>
<feature type="domain" description="Protein kinase" evidence="3">
    <location>
        <begin position="224"/>
        <end position="563"/>
    </location>
</feature>
<dbReference type="PANTHER" id="PTHR10566">
    <property type="entry name" value="CHAPERONE-ACTIVITY OF BC1 COMPLEX CABC1 -RELATED"/>
    <property type="match status" value="1"/>
</dbReference>
<keyword evidence="2" id="KW-1133">Transmembrane helix</keyword>
<evidence type="ECO:0000256" key="1">
    <source>
        <dbReference type="ARBA" id="ARBA00009670"/>
    </source>
</evidence>
<dbReference type="Proteomes" id="UP000616608">
    <property type="component" value="Unassembled WGS sequence"/>
</dbReference>
<feature type="transmembrane region" description="Helical" evidence="2">
    <location>
        <begin position="37"/>
        <end position="55"/>
    </location>
</feature>
<dbReference type="Pfam" id="PF03109">
    <property type="entry name" value="ABC1"/>
    <property type="match status" value="1"/>
</dbReference>
<accession>A0A917G6I2</accession>
<feature type="transmembrane region" description="Helical" evidence="2">
    <location>
        <begin position="605"/>
        <end position="628"/>
    </location>
</feature>
<proteinExistence type="inferred from homology"/>
<dbReference type="GO" id="GO:0004672">
    <property type="term" value="F:protein kinase activity"/>
    <property type="evidence" value="ECO:0007669"/>
    <property type="project" value="InterPro"/>
</dbReference>
<evidence type="ECO:0000259" key="3">
    <source>
        <dbReference type="PROSITE" id="PS50011"/>
    </source>
</evidence>
<feature type="transmembrane region" description="Helical" evidence="2">
    <location>
        <begin position="75"/>
        <end position="93"/>
    </location>
</feature>
<dbReference type="InterPro" id="IPR050154">
    <property type="entry name" value="UbiB_kinase"/>
</dbReference>
<dbReference type="RefSeq" id="WP_188614883.1">
    <property type="nucleotide sequence ID" value="NZ_BMJT01000006.1"/>
</dbReference>
<dbReference type="GO" id="GO:0005524">
    <property type="term" value="F:ATP binding"/>
    <property type="evidence" value="ECO:0007669"/>
    <property type="project" value="InterPro"/>
</dbReference>
<dbReference type="PROSITE" id="PS50011">
    <property type="entry name" value="PROTEIN_KINASE_DOM"/>
    <property type="match status" value="1"/>
</dbReference>
<organism evidence="4 5">
    <name type="scientific">Lysinibacillus alkalisoli</name>
    <dbReference type="NCBI Taxonomy" id="1911548"/>
    <lineage>
        <taxon>Bacteria</taxon>
        <taxon>Bacillati</taxon>
        <taxon>Bacillota</taxon>
        <taxon>Bacilli</taxon>
        <taxon>Bacillales</taxon>
        <taxon>Bacillaceae</taxon>
        <taxon>Lysinibacillus</taxon>
    </lineage>
</organism>
<dbReference type="SUPFAM" id="SSF56112">
    <property type="entry name" value="Protein kinase-like (PK-like)"/>
    <property type="match status" value="1"/>
</dbReference>
<keyword evidence="5" id="KW-1185">Reference proteome</keyword>
<dbReference type="AlphaFoldDB" id="A0A917G6I2"/>
<gene>
    <name evidence="4" type="ORF">GCM10007425_19700</name>
</gene>
<dbReference type="InterPro" id="IPR004147">
    <property type="entry name" value="ABC1_dom"/>
</dbReference>
<keyword evidence="2" id="KW-0472">Membrane</keyword>
<evidence type="ECO:0000313" key="5">
    <source>
        <dbReference type="Proteomes" id="UP000616608"/>
    </source>
</evidence>
<dbReference type="PANTHER" id="PTHR10566:SF113">
    <property type="entry name" value="PROTEIN ACTIVITY OF BC1 COMPLEX KINASE 7, CHLOROPLASTIC"/>
    <property type="match status" value="1"/>
</dbReference>
<sequence length="664" mass="76015">MLDLYIKFGIEVIIAGVFIYFVTGRLIGTTLTFTKRILSVSISIILTSTVYWFSYLQYTDILKGSLFNVFLEVSTLVWIGSMLLTSMLLYLIFELFDPIGIAVDDARGQRSFWTRLRLYWKQQKRLRQVLRVAVTNGVVQTIKYARQRENERELAIALRKTLEECGGIFIKFGQVLSTRKELFSPIFIEELSKLQQSVPPLPEETVHKILQHSLSEDVDQVFADFHTKPIASASIGQVHRATLRTTKEQVVVKLLRPEVKEIMMNDVTILVEFASWFASKSAWAANLGFKELAISFAEGLAEEIHFDIEVRNTMQVKQALATSQYAIRIPKIYEQYSDDDIIVMEYIEGESVAIADFHFRRMNIDRHAFAQTVLFSFFEQMLHAGIFHADPHPGNIFIDEQTGKPVLIDFGAVGRLGVTQQEGLKLFLMGIQHMDASIVYDGLTLLVEENDPTDRARMEQAIDQLLLRVSYVDRIPTEELVYSLFKVVRDFELVFYSSVALALRSFVTLDGTLRVIDEDFDIFTEAKEFSASYMKEVFLKPLKEPLATKEKIEEELAQILPTIRKMPRRLDQLIQRVESGKIILHHDIFSDEHNARFITQLFSKLVLLLVGITFGIISVALLAISQFIHKPYAVYLNTTAYLGLFLCAILLVRLSIQALRDTKK</sequence>